<dbReference type="Gene3D" id="1.20.1720.10">
    <property type="entry name" value="Multidrug resistance protein D"/>
    <property type="match status" value="1"/>
</dbReference>
<proteinExistence type="predicted"/>
<keyword evidence="3 6" id="KW-1133">Transmembrane helix</keyword>
<feature type="transmembrane region" description="Helical" evidence="6">
    <location>
        <begin position="45"/>
        <end position="64"/>
    </location>
</feature>
<evidence type="ECO:0000313" key="9">
    <source>
        <dbReference type="Proteomes" id="UP000280298"/>
    </source>
</evidence>
<feature type="transmembrane region" description="Helical" evidence="6">
    <location>
        <begin position="227"/>
        <end position="249"/>
    </location>
</feature>
<evidence type="ECO:0000313" key="8">
    <source>
        <dbReference type="EMBL" id="AZQ34041.1"/>
    </source>
</evidence>
<keyword evidence="9" id="KW-1185">Reference proteome</keyword>
<evidence type="ECO:0000256" key="4">
    <source>
        <dbReference type="ARBA" id="ARBA00023136"/>
    </source>
</evidence>
<feature type="transmembrane region" description="Helical" evidence="6">
    <location>
        <begin position="270"/>
        <end position="294"/>
    </location>
</feature>
<dbReference type="Proteomes" id="UP000280298">
    <property type="component" value="Chromosome"/>
</dbReference>
<keyword evidence="2 6" id="KW-0812">Transmembrane</keyword>
<evidence type="ECO:0000256" key="3">
    <source>
        <dbReference type="ARBA" id="ARBA00022989"/>
    </source>
</evidence>
<dbReference type="Gene3D" id="1.20.1250.20">
    <property type="entry name" value="MFS general substrate transporter like domains"/>
    <property type="match status" value="1"/>
</dbReference>
<dbReference type="KEGG" id="scya:EJ357_11610"/>
<dbReference type="PANTHER" id="PTHR42718:SF42">
    <property type="entry name" value="EXPORT PROTEIN"/>
    <property type="match status" value="1"/>
</dbReference>
<feature type="transmembrane region" description="Helical" evidence="6">
    <location>
        <begin position="203"/>
        <end position="221"/>
    </location>
</feature>
<keyword evidence="5" id="KW-0046">Antibiotic resistance</keyword>
<dbReference type="PROSITE" id="PS50850">
    <property type="entry name" value="MFS"/>
    <property type="match status" value="1"/>
</dbReference>
<feature type="transmembrane region" description="Helical" evidence="6">
    <location>
        <begin position="163"/>
        <end position="182"/>
    </location>
</feature>
<name>A0A3Q9ER14_9ACTN</name>
<evidence type="ECO:0000256" key="5">
    <source>
        <dbReference type="ARBA" id="ARBA00023251"/>
    </source>
</evidence>
<keyword evidence="4 6" id="KW-0472">Membrane</keyword>
<dbReference type="GO" id="GO:0022857">
    <property type="term" value="F:transmembrane transporter activity"/>
    <property type="evidence" value="ECO:0007669"/>
    <property type="project" value="InterPro"/>
</dbReference>
<dbReference type="CDD" id="cd17321">
    <property type="entry name" value="MFS_MMR_MDR_like"/>
    <property type="match status" value="1"/>
</dbReference>
<dbReference type="PRINTS" id="PR01036">
    <property type="entry name" value="TCRTETB"/>
</dbReference>
<evidence type="ECO:0000256" key="2">
    <source>
        <dbReference type="ARBA" id="ARBA00022692"/>
    </source>
</evidence>
<reference evidence="8 9" key="1">
    <citation type="journal article" date="2019" name="Int. J. Syst. Evol. Microbiol.">
        <title>Streptomyces cyaneochromogenes sp. nov., a blue pigment-producing actinomycete from manganese-contaminated soil.</title>
        <authorList>
            <person name="Tang X."/>
            <person name="Zhao J."/>
            <person name="Li K."/>
            <person name="Chen Z."/>
            <person name="Sun Y."/>
            <person name="Gao J."/>
        </authorList>
    </citation>
    <scope>NUCLEOTIDE SEQUENCE [LARGE SCALE GENOMIC DNA]</scope>
    <source>
        <strain evidence="8 9">MK-45</strain>
    </source>
</reference>
<dbReference type="GO" id="GO:0005886">
    <property type="term" value="C:plasma membrane"/>
    <property type="evidence" value="ECO:0007669"/>
    <property type="project" value="UniProtKB-SubCell"/>
</dbReference>
<sequence length="490" mass="49379">MTGDRERRAAAAVVCLGLFLLGMDLTVLNVAVPDLQRDLNPSMAQVQWIVDAYALVLGGLVLTAGALTDRIGRRRAFMTGLAVCGAASAFGALAEEPGLVLAARCGMGAGAALLMPATLSIISNLFTEPAARRRAIALWAAVLGLGGMTGPVLGGALVEGFSWRAGFWVNVPLVAVTLVLTLRVVPATGSGRTPRHEGERVDLPGAVLSACGLLTFVWAVIESPAQGWTSAPVLSGFALATALLTAFVVHERRRAEAAMLPLSLLRLPGVVRGALSLALLSFALYGALFVITLYLQGVLGYTPWQAGVRTLPLAAALAAGSLATPSLMARHGARKPIAAGLALVTVAFAVLAHTGAASGYGRLMVFEVVAGLGAGLVAAAGTEAVMGAVPLSRAGLGSAVNDATRQVGAALGVAVQGSVLSTVITDRLGAAVSAAGPAAVLAPSPAARQAFVDGLTATALTAGAVTLAATLAVIPWRGVLPHGTTSREGL</sequence>
<feature type="transmembrane region" description="Helical" evidence="6">
    <location>
        <begin position="306"/>
        <end position="325"/>
    </location>
</feature>
<dbReference type="InterPro" id="IPR011701">
    <property type="entry name" value="MFS"/>
</dbReference>
<dbReference type="EMBL" id="CP034539">
    <property type="protein sequence ID" value="AZQ34041.1"/>
    <property type="molecule type" value="Genomic_DNA"/>
</dbReference>
<feature type="transmembrane region" description="Helical" evidence="6">
    <location>
        <begin position="76"/>
        <end position="94"/>
    </location>
</feature>
<dbReference type="InterPro" id="IPR036259">
    <property type="entry name" value="MFS_trans_sf"/>
</dbReference>
<evidence type="ECO:0000256" key="1">
    <source>
        <dbReference type="ARBA" id="ARBA00004651"/>
    </source>
</evidence>
<protein>
    <submittedName>
        <fullName evidence="8">MFS transporter</fullName>
    </submittedName>
</protein>
<dbReference type="RefSeq" id="WP_126391248.1">
    <property type="nucleotide sequence ID" value="NZ_CP034539.1"/>
</dbReference>
<organism evidence="8 9">
    <name type="scientific">Streptomyces cyaneochromogenes</name>
    <dbReference type="NCBI Taxonomy" id="2496836"/>
    <lineage>
        <taxon>Bacteria</taxon>
        <taxon>Bacillati</taxon>
        <taxon>Actinomycetota</taxon>
        <taxon>Actinomycetes</taxon>
        <taxon>Kitasatosporales</taxon>
        <taxon>Streptomycetaceae</taxon>
        <taxon>Streptomyces</taxon>
    </lineage>
</organism>
<feature type="domain" description="Major facilitator superfamily (MFS) profile" evidence="7">
    <location>
        <begin position="10"/>
        <end position="448"/>
    </location>
</feature>
<feature type="transmembrane region" description="Helical" evidence="6">
    <location>
        <begin position="106"/>
        <end position="126"/>
    </location>
</feature>
<gene>
    <name evidence="8" type="ORF">EJ357_11610</name>
</gene>
<evidence type="ECO:0000259" key="7">
    <source>
        <dbReference type="PROSITE" id="PS50850"/>
    </source>
</evidence>
<evidence type="ECO:0000256" key="6">
    <source>
        <dbReference type="SAM" id="Phobius"/>
    </source>
</evidence>
<dbReference type="AlphaFoldDB" id="A0A3Q9ER14"/>
<dbReference type="PANTHER" id="PTHR42718">
    <property type="entry name" value="MAJOR FACILITATOR SUPERFAMILY MULTIDRUG TRANSPORTER MFSC"/>
    <property type="match status" value="1"/>
</dbReference>
<dbReference type="SUPFAM" id="SSF103473">
    <property type="entry name" value="MFS general substrate transporter"/>
    <property type="match status" value="1"/>
</dbReference>
<dbReference type="GO" id="GO:0046677">
    <property type="term" value="P:response to antibiotic"/>
    <property type="evidence" value="ECO:0007669"/>
    <property type="project" value="UniProtKB-KW"/>
</dbReference>
<feature type="transmembrane region" description="Helical" evidence="6">
    <location>
        <begin position="138"/>
        <end position="157"/>
    </location>
</feature>
<feature type="transmembrane region" description="Helical" evidence="6">
    <location>
        <begin position="337"/>
        <end position="356"/>
    </location>
</feature>
<feature type="transmembrane region" description="Helical" evidence="6">
    <location>
        <begin position="368"/>
        <end position="389"/>
    </location>
</feature>
<dbReference type="OrthoDB" id="9781469at2"/>
<accession>A0A3Q9ER14</accession>
<dbReference type="Pfam" id="PF07690">
    <property type="entry name" value="MFS_1"/>
    <property type="match status" value="1"/>
</dbReference>
<dbReference type="InterPro" id="IPR020846">
    <property type="entry name" value="MFS_dom"/>
</dbReference>
<comment type="subcellular location">
    <subcellularLocation>
        <location evidence="1">Cell membrane</location>
        <topology evidence="1">Multi-pass membrane protein</topology>
    </subcellularLocation>
</comment>